<dbReference type="RefSeq" id="WP_200396925.1">
    <property type="nucleotide sequence ID" value="NZ_CP066831.1"/>
</dbReference>
<proteinExistence type="predicted"/>
<sequence length="125" mass="13402">MSTEPRTITLATRDHGDVTLDEPAWCIGHPDHRPDDYRADILHQGPGVTLTFRGHHIADASLVQSPFTEIDVPDLSSLTPGVSVSLIGRTLDPAGLYSLAASLDGYADRLRDMADQLSVLLGGAE</sequence>
<evidence type="ECO:0000313" key="2">
    <source>
        <dbReference type="Proteomes" id="UP000595636"/>
    </source>
</evidence>
<keyword evidence="2" id="KW-1185">Reference proteome</keyword>
<dbReference type="AlphaFoldDB" id="A0A7T7I6W9"/>
<dbReference type="EMBL" id="CP066831">
    <property type="protein sequence ID" value="QQM41968.1"/>
    <property type="molecule type" value="Genomic_DNA"/>
</dbReference>
<dbReference type="InterPro" id="IPR054202">
    <property type="entry name" value="DUF6907"/>
</dbReference>
<dbReference type="Proteomes" id="UP000595636">
    <property type="component" value="Chromosome"/>
</dbReference>
<reference evidence="1 2" key="1">
    <citation type="submission" date="2020-12" db="EMBL/GenBank/DDBJ databases">
        <title>A novel species.</title>
        <authorList>
            <person name="Li K."/>
        </authorList>
    </citation>
    <scope>NUCLEOTIDE SEQUENCE [LARGE SCALE GENOMIC DNA]</scope>
    <source>
        <strain evidence="1 2">ZYC-3</strain>
    </source>
</reference>
<protein>
    <submittedName>
        <fullName evidence="1">Uncharacterized protein</fullName>
    </submittedName>
</protein>
<organism evidence="1 2">
    <name type="scientific">Streptomyces liliifuscus</name>
    <dbReference type="NCBI Taxonomy" id="2797636"/>
    <lineage>
        <taxon>Bacteria</taxon>
        <taxon>Bacillati</taxon>
        <taxon>Actinomycetota</taxon>
        <taxon>Actinomycetes</taxon>
        <taxon>Kitasatosporales</taxon>
        <taxon>Streptomycetaceae</taxon>
        <taxon>Streptomyces</taxon>
    </lineage>
</organism>
<name>A0A7T7I6W9_9ACTN</name>
<accession>A0A7T7I6W9</accession>
<dbReference type="Pfam" id="PF21848">
    <property type="entry name" value="DUF6907"/>
    <property type="match status" value="1"/>
</dbReference>
<dbReference type="KEGG" id="slf:JEQ17_22670"/>
<gene>
    <name evidence="1" type="ORF">JEQ17_22670</name>
</gene>
<evidence type="ECO:0000313" key="1">
    <source>
        <dbReference type="EMBL" id="QQM41968.1"/>
    </source>
</evidence>